<evidence type="ECO:0008006" key="4">
    <source>
        <dbReference type="Google" id="ProtNLM"/>
    </source>
</evidence>
<evidence type="ECO:0000313" key="3">
    <source>
        <dbReference type="Proteomes" id="UP000812966"/>
    </source>
</evidence>
<dbReference type="OrthoDB" id="337486at2759"/>
<dbReference type="GO" id="GO:0000731">
    <property type="term" value="P:DNA synthesis involved in DNA repair"/>
    <property type="evidence" value="ECO:0007669"/>
    <property type="project" value="InterPro"/>
</dbReference>
<keyword evidence="3" id="KW-1185">Reference proteome</keyword>
<dbReference type="GO" id="GO:0003887">
    <property type="term" value="F:DNA-directed DNA polymerase activity"/>
    <property type="evidence" value="ECO:0007669"/>
    <property type="project" value="TreeGrafter"/>
</dbReference>
<dbReference type="Pfam" id="PF04081">
    <property type="entry name" value="DNA_pol_delta_4"/>
    <property type="match status" value="1"/>
</dbReference>
<dbReference type="Proteomes" id="UP000812966">
    <property type="component" value="Unassembled WGS sequence"/>
</dbReference>
<feature type="region of interest" description="Disordered" evidence="1">
    <location>
        <begin position="1"/>
        <end position="34"/>
    </location>
</feature>
<comment type="caution">
    <text evidence="2">The sequence shown here is derived from an EMBL/GenBank/DDBJ whole genome shotgun (WGS) entry which is preliminary data.</text>
</comment>
<dbReference type="AlphaFoldDB" id="A0A8K0JNM4"/>
<sequence length="299" mass="32931">MSAKTRSSTKVGNDVGSKEKGLGVKRTGSGGVQSALGFSAKKSLHKSPTKKKVPAAITQSIDLTLSSPPPKSYAPVFAHPKRSAKSNANPFLDQEEKYEQGTSGDVVERDEFGFVRTVPLDYSPLGLGKRKPTEEMIANLVGDRRKPANRENSAKGEGDETVNEDVDATFFLTERRAGKTGKETGEKVEVEEGGKLNVKDKRWNGIFKDTQEKMGGLDVEPIHCTPKTHNRVHHILRVFDLSSQWGPCVGITRLERWKRAEEWGLEPPVEVRDILLTQEGATDDSYKETVFHGSGIYVP</sequence>
<feature type="compositionally biased region" description="Polar residues" evidence="1">
    <location>
        <begin position="1"/>
        <end position="11"/>
    </location>
</feature>
<gene>
    <name evidence="2" type="ORF">FFLO_01902</name>
</gene>
<reference evidence="2" key="1">
    <citation type="submission" date="2020-04" db="EMBL/GenBank/DDBJ databases">
        <title>Analysis of mating type loci in Filobasidium floriforme.</title>
        <authorList>
            <person name="Nowrousian M."/>
        </authorList>
    </citation>
    <scope>NUCLEOTIDE SEQUENCE</scope>
    <source>
        <strain evidence="2">CBS 6242</strain>
    </source>
</reference>
<dbReference type="PANTHER" id="PTHR14303:SF0">
    <property type="entry name" value="DNA POLYMERASE DELTA SUBUNIT 4"/>
    <property type="match status" value="1"/>
</dbReference>
<organism evidence="2 3">
    <name type="scientific">Filobasidium floriforme</name>
    <dbReference type="NCBI Taxonomy" id="5210"/>
    <lineage>
        <taxon>Eukaryota</taxon>
        <taxon>Fungi</taxon>
        <taxon>Dikarya</taxon>
        <taxon>Basidiomycota</taxon>
        <taxon>Agaricomycotina</taxon>
        <taxon>Tremellomycetes</taxon>
        <taxon>Filobasidiales</taxon>
        <taxon>Filobasidiaceae</taxon>
        <taxon>Filobasidium</taxon>
    </lineage>
</organism>
<feature type="region of interest" description="Disordered" evidence="1">
    <location>
        <begin position="63"/>
        <end position="105"/>
    </location>
</feature>
<name>A0A8K0JNM4_9TREE</name>
<proteinExistence type="predicted"/>
<dbReference type="InterPro" id="IPR007218">
    <property type="entry name" value="DNA_pol_delta_4"/>
</dbReference>
<dbReference type="GO" id="GO:0006261">
    <property type="term" value="P:DNA-templated DNA replication"/>
    <property type="evidence" value="ECO:0007669"/>
    <property type="project" value="TreeGrafter"/>
</dbReference>
<dbReference type="PANTHER" id="PTHR14303">
    <property type="entry name" value="DNA POLYMERASE DELTA SUBUNIT 4"/>
    <property type="match status" value="1"/>
</dbReference>
<dbReference type="GO" id="GO:0043625">
    <property type="term" value="C:delta DNA polymerase complex"/>
    <property type="evidence" value="ECO:0007669"/>
    <property type="project" value="TreeGrafter"/>
</dbReference>
<protein>
    <recommendedName>
        <fullName evidence="4">DNA polymerase delta subunit 4</fullName>
    </recommendedName>
</protein>
<evidence type="ECO:0000313" key="2">
    <source>
        <dbReference type="EMBL" id="KAG7562635.1"/>
    </source>
</evidence>
<accession>A0A8K0JNM4</accession>
<dbReference type="EMBL" id="JABELV010000028">
    <property type="protein sequence ID" value="KAG7562635.1"/>
    <property type="molecule type" value="Genomic_DNA"/>
</dbReference>
<evidence type="ECO:0000256" key="1">
    <source>
        <dbReference type="SAM" id="MobiDB-lite"/>
    </source>
</evidence>